<sequence>MLKKQVLISEVGPRDGLQNCRTVMATAAKKDWILALYNAGVREIEVGSFVPAKLFPQLADTGDIVQYAKTLPGLVVAVLVPNTHGANDAILAGADKLTLPLSVSETHSLKNLRKTHEQVLSEARQIADLVTACPKASRPSFEGSLSTVFGCSLEGAIPLAQILKLAEGLMRAGVDEVGLSDTTGYANPKSVKSMIRAVRRAIGETAVQGVHLHNTQGLGLANAYAAYEEGISTFDSSLGGLGGCPASPGASGNIVTEDLVFMFESMGVSTGIDLDALFVARTVLHDGLPQEEIYGFTPQAGLPKGFRPAPQAGKRG</sequence>
<dbReference type="CDD" id="cd07938">
    <property type="entry name" value="DRE_TIM_HMGL"/>
    <property type="match status" value="1"/>
</dbReference>
<accession>A0A7C5LSC3</accession>
<dbReference type="GO" id="GO:0046951">
    <property type="term" value="P:ketone body biosynthetic process"/>
    <property type="evidence" value="ECO:0007669"/>
    <property type="project" value="TreeGrafter"/>
</dbReference>
<dbReference type="GO" id="GO:0006552">
    <property type="term" value="P:L-leucine catabolic process"/>
    <property type="evidence" value="ECO:0007669"/>
    <property type="project" value="TreeGrafter"/>
</dbReference>
<evidence type="ECO:0000259" key="4">
    <source>
        <dbReference type="PROSITE" id="PS50991"/>
    </source>
</evidence>
<keyword evidence="3 5" id="KW-0456">Lyase</keyword>
<feature type="domain" description="Pyruvate carboxyltransferase" evidence="4">
    <location>
        <begin position="6"/>
        <end position="278"/>
    </location>
</feature>
<protein>
    <submittedName>
        <fullName evidence="5">Hydroxymethylglutaryl-CoA lyase</fullName>
    </submittedName>
</protein>
<dbReference type="EMBL" id="DRMJ01000076">
    <property type="protein sequence ID" value="HHL42294.1"/>
    <property type="molecule type" value="Genomic_DNA"/>
</dbReference>
<dbReference type="NCBIfam" id="NF004283">
    <property type="entry name" value="PRK05692.1"/>
    <property type="match status" value="1"/>
</dbReference>
<evidence type="ECO:0000256" key="1">
    <source>
        <dbReference type="ARBA" id="ARBA00009405"/>
    </source>
</evidence>
<reference evidence="5" key="1">
    <citation type="journal article" date="2020" name="mSystems">
        <title>Genome- and Community-Level Interaction Insights into Carbon Utilization and Element Cycling Functions of Hydrothermarchaeota in Hydrothermal Sediment.</title>
        <authorList>
            <person name="Zhou Z."/>
            <person name="Liu Y."/>
            <person name="Xu W."/>
            <person name="Pan J."/>
            <person name="Luo Z.H."/>
            <person name="Li M."/>
        </authorList>
    </citation>
    <scope>NUCLEOTIDE SEQUENCE [LARGE SCALE GENOMIC DNA]</scope>
    <source>
        <strain evidence="5">HyVt-485</strain>
    </source>
</reference>
<dbReference type="GO" id="GO:0046872">
    <property type="term" value="F:metal ion binding"/>
    <property type="evidence" value="ECO:0007669"/>
    <property type="project" value="UniProtKB-KW"/>
</dbReference>
<dbReference type="PROSITE" id="PS50991">
    <property type="entry name" value="PYR_CT"/>
    <property type="match status" value="1"/>
</dbReference>
<organism evidence="5">
    <name type="scientific">Hellea balneolensis</name>
    <dbReference type="NCBI Taxonomy" id="287478"/>
    <lineage>
        <taxon>Bacteria</taxon>
        <taxon>Pseudomonadati</taxon>
        <taxon>Pseudomonadota</taxon>
        <taxon>Alphaproteobacteria</taxon>
        <taxon>Maricaulales</taxon>
        <taxon>Robiginitomaculaceae</taxon>
        <taxon>Hellea</taxon>
    </lineage>
</organism>
<name>A0A7C5LSC3_9PROT</name>
<dbReference type="Gene3D" id="3.20.20.70">
    <property type="entry name" value="Aldolase class I"/>
    <property type="match status" value="1"/>
</dbReference>
<dbReference type="SUPFAM" id="SSF51569">
    <property type="entry name" value="Aldolase"/>
    <property type="match status" value="1"/>
</dbReference>
<comment type="similarity">
    <text evidence="1">Belongs to the HMG-CoA lyase family.</text>
</comment>
<dbReference type="PANTHER" id="PTHR42738:SF7">
    <property type="entry name" value="HYDROXYMETHYLGLUTARYL-COA LYASE"/>
    <property type="match status" value="1"/>
</dbReference>
<proteinExistence type="inferred from homology"/>
<dbReference type="InterPro" id="IPR000891">
    <property type="entry name" value="PYR_CT"/>
</dbReference>
<keyword evidence="2" id="KW-0479">Metal-binding</keyword>
<dbReference type="InterPro" id="IPR043594">
    <property type="entry name" value="HMGL"/>
</dbReference>
<evidence type="ECO:0000313" key="5">
    <source>
        <dbReference type="EMBL" id="HHL42294.1"/>
    </source>
</evidence>
<dbReference type="GO" id="GO:0004419">
    <property type="term" value="F:hydroxymethylglutaryl-CoA lyase activity"/>
    <property type="evidence" value="ECO:0007669"/>
    <property type="project" value="TreeGrafter"/>
</dbReference>
<dbReference type="PANTHER" id="PTHR42738">
    <property type="entry name" value="HYDROXYMETHYLGLUTARYL-COA LYASE"/>
    <property type="match status" value="1"/>
</dbReference>
<dbReference type="Pfam" id="PF00682">
    <property type="entry name" value="HMGL-like"/>
    <property type="match status" value="1"/>
</dbReference>
<evidence type="ECO:0000256" key="3">
    <source>
        <dbReference type="ARBA" id="ARBA00023239"/>
    </source>
</evidence>
<dbReference type="AlphaFoldDB" id="A0A7C5LSC3"/>
<dbReference type="Proteomes" id="UP000885830">
    <property type="component" value="Unassembled WGS sequence"/>
</dbReference>
<dbReference type="InterPro" id="IPR013785">
    <property type="entry name" value="Aldolase_TIM"/>
</dbReference>
<gene>
    <name evidence="5" type="ORF">ENJ42_01630</name>
</gene>
<comment type="caution">
    <text evidence="5">The sequence shown here is derived from an EMBL/GenBank/DDBJ whole genome shotgun (WGS) entry which is preliminary data.</text>
</comment>
<evidence type="ECO:0000256" key="2">
    <source>
        <dbReference type="ARBA" id="ARBA00022723"/>
    </source>
</evidence>